<evidence type="ECO:0000313" key="22">
    <source>
        <dbReference type="Proteomes" id="UP000319731"/>
    </source>
</evidence>
<dbReference type="RefSeq" id="XP_031023964.1">
    <property type="nucleotide sequence ID" value="XM_031170093.1"/>
</dbReference>
<evidence type="ECO:0000313" key="21">
    <source>
        <dbReference type="EMBL" id="TPX32827.1"/>
    </source>
</evidence>
<comment type="subcellular location">
    <subcellularLocation>
        <location evidence="1">Peroxisome</location>
    </subcellularLocation>
</comment>
<evidence type="ECO:0000256" key="4">
    <source>
        <dbReference type="ARBA" id="ARBA00022553"/>
    </source>
</evidence>
<comment type="catalytic activity">
    <reaction evidence="15">
        <text>(2E)-dodecenoyl-CoA + NADPH + H(+) = dodecanoyl-CoA + NADP(+)</text>
        <dbReference type="Rhea" id="RHEA:44964"/>
        <dbReference type="ChEBI" id="CHEBI:15378"/>
        <dbReference type="ChEBI" id="CHEBI:57330"/>
        <dbReference type="ChEBI" id="CHEBI:57375"/>
        <dbReference type="ChEBI" id="CHEBI:57783"/>
        <dbReference type="ChEBI" id="CHEBI:58349"/>
    </reaction>
    <physiologicalReaction direction="left-to-right" evidence="15">
        <dbReference type="Rhea" id="RHEA:44965"/>
    </physiologicalReaction>
</comment>
<dbReference type="Gene3D" id="2.40.10.120">
    <property type="match status" value="1"/>
</dbReference>
<protein>
    <recommendedName>
        <fullName evidence="14">Peroxisomal trans-2-enoyl-CoA reductase</fullName>
        <ecNumber evidence="13">1.3.1.38</ecNumber>
    </recommendedName>
</protein>
<evidence type="ECO:0000256" key="14">
    <source>
        <dbReference type="ARBA" id="ARBA00041063"/>
    </source>
</evidence>
<dbReference type="GO" id="GO:0019166">
    <property type="term" value="F:trans-2-enoyl-CoA reductase (NADPH) activity"/>
    <property type="evidence" value="ECO:0007669"/>
    <property type="project" value="UniProtKB-EC"/>
</dbReference>
<dbReference type="OrthoDB" id="2136131at2759"/>
<name>A0A507BVA5_9FUNG</name>
<proteinExistence type="predicted"/>
<comment type="function">
    <text evidence="11">Participates in chain elongation of fatty acids. Catalyzes the reduction of trans-2-enoyl-CoAs of varying chain lengths from 6:1 to 16:1, having maximum activity with 10:1 CoA. Has no 2,4-dienoyl-CoA reductase activity.</text>
</comment>
<gene>
    <name evidence="21" type="ORF">SmJEL517_g04165</name>
</gene>
<dbReference type="Proteomes" id="UP000319731">
    <property type="component" value="Unassembled WGS sequence"/>
</dbReference>
<evidence type="ECO:0000256" key="19">
    <source>
        <dbReference type="ARBA" id="ARBA00049386"/>
    </source>
</evidence>
<evidence type="ECO:0000256" key="15">
    <source>
        <dbReference type="ARBA" id="ARBA00047570"/>
    </source>
</evidence>
<reference evidence="21 22" key="1">
    <citation type="journal article" date="2019" name="Sci. Rep.">
        <title>Comparative genomics of chytrid fungi reveal insights into the obligate biotrophic and pathogenic lifestyle of Synchytrium endobioticum.</title>
        <authorList>
            <person name="van de Vossenberg B.T.L.H."/>
            <person name="Warris S."/>
            <person name="Nguyen H.D.T."/>
            <person name="van Gent-Pelzer M.P.E."/>
            <person name="Joly D.L."/>
            <person name="van de Geest H.C."/>
            <person name="Bonants P.J.M."/>
            <person name="Smith D.S."/>
            <person name="Levesque C.A."/>
            <person name="van der Lee T.A.J."/>
        </authorList>
    </citation>
    <scope>NUCLEOTIDE SEQUENCE [LARGE SCALE GENOMIC DNA]</scope>
    <source>
        <strain evidence="21 22">JEL517</strain>
    </source>
</reference>
<evidence type="ECO:0000256" key="2">
    <source>
        <dbReference type="ARBA" id="ARBA00005189"/>
    </source>
</evidence>
<evidence type="ECO:0000256" key="3">
    <source>
        <dbReference type="ARBA" id="ARBA00022516"/>
    </source>
</evidence>
<keyword evidence="9" id="KW-0576">Peroxisome</keyword>
<dbReference type="InterPro" id="IPR009003">
    <property type="entry name" value="Peptidase_S1_PA"/>
</dbReference>
<keyword evidence="7" id="KW-0560">Oxidoreductase</keyword>
<dbReference type="InterPro" id="IPR036291">
    <property type="entry name" value="NAD(P)-bd_dom_sf"/>
</dbReference>
<dbReference type="PRINTS" id="PR00081">
    <property type="entry name" value="GDHRDH"/>
</dbReference>
<evidence type="ECO:0000256" key="7">
    <source>
        <dbReference type="ARBA" id="ARBA00023002"/>
    </source>
</evidence>
<comment type="subunit">
    <text evidence="12">Interacts with PEX5, probably required to target it into peroxisomes.</text>
</comment>
<keyword evidence="6" id="KW-0521">NADP</keyword>
<evidence type="ECO:0000256" key="16">
    <source>
        <dbReference type="ARBA" id="ARBA00048686"/>
    </source>
</evidence>
<evidence type="ECO:0000256" key="8">
    <source>
        <dbReference type="ARBA" id="ARBA00023098"/>
    </source>
</evidence>
<dbReference type="Pfam" id="PF00106">
    <property type="entry name" value="adh_short"/>
    <property type="match status" value="1"/>
</dbReference>
<dbReference type="GeneID" id="42005390"/>
<evidence type="ECO:0000256" key="5">
    <source>
        <dbReference type="ARBA" id="ARBA00022832"/>
    </source>
</evidence>
<organism evidence="21 22">
    <name type="scientific">Synchytrium microbalum</name>
    <dbReference type="NCBI Taxonomy" id="1806994"/>
    <lineage>
        <taxon>Eukaryota</taxon>
        <taxon>Fungi</taxon>
        <taxon>Fungi incertae sedis</taxon>
        <taxon>Chytridiomycota</taxon>
        <taxon>Chytridiomycota incertae sedis</taxon>
        <taxon>Chytridiomycetes</taxon>
        <taxon>Synchytriales</taxon>
        <taxon>Synchytriaceae</taxon>
        <taxon>Synchytrium</taxon>
    </lineage>
</organism>
<comment type="catalytic activity">
    <reaction evidence="19">
        <text>(2E)-decenoyl-CoA + NADPH + H(+) = decanoyl-CoA + NADP(+)</text>
        <dbReference type="Rhea" id="RHEA:44960"/>
        <dbReference type="ChEBI" id="CHEBI:15378"/>
        <dbReference type="ChEBI" id="CHEBI:57783"/>
        <dbReference type="ChEBI" id="CHEBI:58349"/>
        <dbReference type="ChEBI" id="CHEBI:61406"/>
        <dbReference type="ChEBI" id="CHEBI:61430"/>
    </reaction>
    <physiologicalReaction direction="left-to-right" evidence="19">
        <dbReference type="Rhea" id="RHEA:44961"/>
    </physiologicalReaction>
</comment>
<evidence type="ECO:0000256" key="11">
    <source>
        <dbReference type="ARBA" id="ARBA00037124"/>
    </source>
</evidence>
<dbReference type="InterPro" id="IPR052388">
    <property type="entry name" value="Peroxisomal_t2-enoyl-CoA_red"/>
</dbReference>
<keyword evidence="5" id="KW-0276">Fatty acid metabolism</keyword>
<dbReference type="PANTHER" id="PTHR24317">
    <property type="entry name" value="PEROXISOMAL TRANS-2-ENOYL-COA REDUCTASE"/>
    <property type="match status" value="1"/>
</dbReference>
<evidence type="ECO:0000256" key="6">
    <source>
        <dbReference type="ARBA" id="ARBA00022857"/>
    </source>
</evidence>
<evidence type="ECO:0000256" key="13">
    <source>
        <dbReference type="ARBA" id="ARBA00038849"/>
    </source>
</evidence>
<evidence type="ECO:0000256" key="20">
    <source>
        <dbReference type="ARBA" id="ARBA00049559"/>
    </source>
</evidence>
<dbReference type="EC" id="1.3.1.38" evidence="13"/>
<keyword evidence="3" id="KW-0444">Lipid biosynthesis</keyword>
<sequence>MRRHVKLIAQHIHTRRFHHDFRRLPAPQLKEHLLASLQPKHRSLLRLETLIHQIHLTSGIQSDIVLPYSQEPISTSLSDSVLLLTNVVTNPAGSLDARVDVASAFVIAASNYILTCHHVFDMIAPVLPPSSKGIATCVALSSKGHIYPITGAVAASPALDLVLLNIGPELNGAVSDLVPLPTTPYPVPVDTQLEAHTADEWHFEKCQLKLYRNSIGGESRTGTYDELHSMLVDVVVPSGSSGAPLIHDGRVCGVLRGNVPVSSPLFPKGYSFATPCERVYELFKFPIVTGGGTGIGRVIAHELASLGAIVVIASRKKENLDHVAAEIQITYGTGRCDPQIVNIRDEASVKSLVDRVMAKYQRIDGLVNNAGGQYTVPAGNLTNGGMRAVVELNLMGMWMLTKACYDAYMKDNGGAIVNVIANVRNGYPSMAHTAAARSAIIGLTKTLCLEWGPTCGIRINNVVPERVIGNGMANYPPEVAKTAVQVMGTVPAGRAQTEAEVGSSVVWLLSHGASEAEMDGRPLYFKESHIPVYNGFDEKFGIEDLKVPESFKQLLRDYRKIGRKSKL</sequence>
<comment type="catalytic activity">
    <reaction evidence="18">
        <text>a (2E)-enoyl-CoA + NADPH + H(+) = a 2,3-saturated acyl-CoA + NADP(+)</text>
        <dbReference type="Rhea" id="RHEA:33763"/>
        <dbReference type="ChEBI" id="CHEBI:15378"/>
        <dbReference type="ChEBI" id="CHEBI:57783"/>
        <dbReference type="ChEBI" id="CHEBI:58349"/>
        <dbReference type="ChEBI" id="CHEBI:58856"/>
        <dbReference type="ChEBI" id="CHEBI:65111"/>
        <dbReference type="EC" id="1.3.1.38"/>
    </reaction>
    <physiologicalReaction direction="left-to-right" evidence="18">
        <dbReference type="Rhea" id="RHEA:33764"/>
    </physiologicalReaction>
</comment>
<dbReference type="EMBL" id="QEAO01000026">
    <property type="protein sequence ID" value="TPX32827.1"/>
    <property type="molecule type" value="Genomic_DNA"/>
</dbReference>
<dbReference type="SUPFAM" id="SSF50494">
    <property type="entry name" value="Trypsin-like serine proteases"/>
    <property type="match status" value="1"/>
</dbReference>
<comment type="catalytic activity">
    <reaction evidence="20">
        <text>(2E)-octenoyl-CoA + NADPH + H(+) = octanoyl-CoA + NADP(+)</text>
        <dbReference type="Rhea" id="RHEA:44952"/>
        <dbReference type="ChEBI" id="CHEBI:15378"/>
        <dbReference type="ChEBI" id="CHEBI:57386"/>
        <dbReference type="ChEBI" id="CHEBI:57783"/>
        <dbReference type="ChEBI" id="CHEBI:58349"/>
        <dbReference type="ChEBI" id="CHEBI:62242"/>
    </reaction>
    <physiologicalReaction direction="left-to-right" evidence="20">
        <dbReference type="Rhea" id="RHEA:44953"/>
    </physiologicalReaction>
</comment>
<evidence type="ECO:0000256" key="12">
    <source>
        <dbReference type="ARBA" id="ARBA00038622"/>
    </source>
</evidence>
<comment type="catalytic activity">
    <reaction evidence="16">
        <text>(2E)-tetradecenoyl-CoA + NADPH + H(+) = tetradecanoyl-CoA + NADP(+)</text>
        <dbReference type="Rhea" id="RHEA:44968"/>
        <dbReference type="ChEBI" id="CHEBI:15378"/>
        <dbReference type="ChEBI" id="CHEBI:57385"/>
        <dbReference type="ChEBI" id="CHEBI:57783"/>
        <dbReference type="ChEBI" id="CHEBI:58349"/>
        <dbReference type="ChEBI" id="CHEBI:61405"/>
    </reaction>
    <physiologicalReaction direction="left-to-right" evidence="16">
        <dbReference type="Rhea" id="RHEA:44969"/>
    </physiologicalReaction>
</comment>
<keyword evidence="8" id="KW-0443">Lipid metabolism</keyword>
<evidence type="ECO:0000256" key="17">
    <source>
        <dbReference type="ARBA" id="ARBA00049108"/>
    </source>
</evidence>
<comment type="catalytic activity">
    <reaction evidence="17">
        <text>(2E)-hexenoyl-CoA + NADPH + H(+) = hexanoyl-CoA + NADP(+)</text>
        <dbReference type="Rhea" id="RHEA:44956"/>
        <dbReference type="ChEBI" id="CHEBI:15378"/>
        <dbReference type="ChEBI" id="CHEBI:57783"/>
        <dbReference type="ChEBI" id="CHEBI:58349"/>
        <dbReference type="ChEBI" id="CHEBI:62077"/>
        <dbReference type="ChEBI" id="CHEBI:62620"/>
    </reaction>
    <physiologicalReaction direction="left-to-right" evidence="17">
        <dbReference type="Rhea" id="RHEA:44957"/>
    </physiologicalReaction>
</comment>
<comment type="caution">
    <text evidence="21">The sequence shown here is derived from an EMBL/GenBank/DDBJ whole genome shotgun (WGS) entry which is preliminary data.</text>
</comment>
<evidence type="ECO:0000256" key="9">
    <source>
        <dbReference type="ARBA" id="ARBA00023140"/>
    </source>
</evidence>
<keyword evidence="10" id="KW-0275">Fatty acid biosynthesis</keyword>
<dbReference type="AlphaFoldDB" id="A0A507BVA5"/>
<dbReference type="GO" id="GO:0006633">
    <property type="term" value="P:fatty acid biosynthetic process"/>
    <property type="evidence" value="ECO:0007669"/>
    <property type="project" value="UniProtKB-KW"/>
</dbReference>
<keyword evidence="4" id="KW-0597">Phosphoprotein</keyword>
<dbReference type="Pfam" id="PF13365">
    <property type="entry name" value="Trypsin_2"/>
    <property type="match status" value="1"/>
</dbReference>
<dbReference type="PANTHER" id="PTHR24317:SF7">
    <property type="entry name" value="PEROXISOMAL TRANS-2-ENOYL-COA REDUCTASE"/>
    <property type="match status" value="1"/>
</dbReference>
<evidence type="ECO:0000256" key="18">
    <source>
        <dbReference type="ARBA" id="ARBA00049251"/>
    </source>
</evidence>
<dbReference type="InterPro" id="IPR002347">
    <property type="entry name" value="SDR_fam"/>
</dbReference>
<evidence type="ECO:0000256" key="10">
    <source>
        <dbReference type="ARBA" id="ARBA00023160"/>
    </source>
</evidence>
<dbReference type="Gene3D" id="3.40.50.720">
    <property type="entry name" value="NAD(P)-binding Rossmann-like Domain"/>
    <property type="match status" value="1"/>
</dbReference>
<dbReference type="STRING" id="1806994.A0A507BVA5"/>
<dbReference type="GO" id="GO:0005777">
    <property type="term" value="C:peroxisome"/>
    <property type="evidence" value="ECO:0007669"/>
    <property type="project" value="UniProtKB-SubCell"/>
</dbReference>
<dbReference type="SUPFAM" id="SSF51735">
    <property type="entry name" value="NAD(P)-binding Rossmann-fold domains"/>
    <property type="match status" value="1"/>
</dbReference>
<keyword evidence="22" id="KW-1185">Reference proteome</keyword>
<accession>A0A507BVA5</accession>
<evidence type="ECO:0000256" key="1">
    <source>
        <dbReference type="ARBA" id="ARBA00004275"/>
    </source>
</evidence>
<comment type="pathway">
    <text evidence="2">Lipid metabolism.</text>
</comment>